<dbReference type="Pfam" id="PF01047">
    <property type="entry name" value="MarR"/>
    <property type="match status" value="1"/>
</dbReference>
<evidence type="ECO:0000313" key="7">
    <source>
        <dbReference type="Proteomes" id="UP000019681"/>
    </source>
</evidence>
<accession>A0A017RV83</accession>
<dbReference type="PANTHER" id="PTHR42756">
    <property type="entry name" value="TRANSCRIPTIONAL REGULATOR, MARR"/>
    <property type="match status" value="1"/>
</dbReference>
<keyword evidence="3" id="KW-0804">Transcription</keyword>
<dbReference type="PROSITE" id="PS50995">
    <property type="entry name" value="HTH_MARR_2"/>
    <property type="match status" value="1"/>
</dbReference>
<gene>
    <name evidence="6" type="ORF">Q428_06915</name>
</gene>
<name>A0A017RV83_9CLOT</name>
<dbReference type="OrthoDB" id="1918839at2"/>
<dbReference type="Gene3D" id="1.10.10.10">
    <property type="entry name" value="Winged helix-like DNA-binding domain superfamily/Winged helix DNA-binding domain"/>
    <property type="match status" value="2"/>
</dbReference>
<dbReference type="PROSITE" id="PS50801">
    <property type="entry name" value="STAS"/>
    <property type="match status" value="1"/>
</dbReference>
<evidence type="ECO:0000259" key="4">
    <source>
        <dbReference type="PROSITE" id="PS50801"/>
    </source>
</evidence>
<dbReference type="EMBL" id="AZQP01000016">
    <property type="protein sequence ID" value="EYE88678.1"/>
    <property type="molecule type" value="Genomic_DNA"/>
</dbReference>
<keyword evidence="7" id="KW-1185">Reference proteome</keyword>
<feature type="domain" description="HTH marR-type" evidence="5">
    <location>
        <begin position="2"/>
        <end position="142"/>
    </location>
</feature>
<dbReference type="GO" id="GO:0003677">
    <property type="term" value="F:DNA binding"/>
    <property type="evidence" value="ECO:0007669"/>
    <property type="project" value="UniProtKB-KW"/>
</dbReference>
<dbReference type="AlphaFoldDB" id="A0A017RV83"/>
<dbReference type="SUPFAM" id="SSF46785">
    <property type="entry name" value="Winged helix' DNA-binding domain"/>
    <property type="match status" value="2"/>
</dbReference>
<organism evidence="6 7">
    <name type="scientific">Fervidicella metallireducens AeB</name>
    <dbReference type="NCBI Taxonomy" id="1403537"/>
    <lineage>
        <taxon>Bacteria</taxon>
        <taxon>Bacillati</taxon>
        <taxon>Bacillota</taxon>
        <taxon>Clostridia</taxon>
        <taxon>Eubacteriales</taxon>
        <taxon>Clostridiaceae</taxon>
        <taxon>Fervidicella</taxon>
    </lineage>
</organism>
<evidence type="ECO:0000313" key="6">
    <source>
        <dbReference type="EMBL" id="EYE88678.1"/>
    </source>
</evidence>
<dbReference type="RefSeq" id="WP_035379347.1">
    <property type="nucleotide sequence ID" value="NZ_AZQP01000016.1"/>
</dbReference>
<keyword evidence="2" id="KW-0238">DNA-binding</keyword>
<reference evidence="6 7" key="1">
    <citation type="journal article" date="2014" name="Genome Announc.">
        <title>Draft Genome Sequence of Fervidicella metallireducens Strain AeBT, an Iron-Reducing Thermoanaerobe from the Great Artesian Basin.</title>
        <authorList>
            <person name="Patel B.K."/>
        </authorList>
    </citation>
    <scope>NUCLEOTIDE SEQUENCE [LARGE SCALE GENOMIC DNA]</scope>
    <source>
        <strain evidence="6 7">AeB</strain>
    </source>
</reference>
<proteinExistence type="predicted"/>
<dbReference type="Proteomes" id="UP000019681">
    <property type="component" value="Unassembled WGS sequence"/>
</dbReference>
<sequence>MENKINFELYSFYNLARYLFLKLEYTHNLDIEEHGLTLPQLRVLWILKCFPGISQENISKIGCWSPPTVSSIIKLLMQKGYIYNEETINKKTYNLKLTTLGENKLSDVKITRTSSAAILKLLNQISYDDINLLVKTLKKLIISGENNYVPEYIDKLNQYELKFDFNEFNFSDSNYIKTLTTVYNLLRIFVLTVERKHSNMLANVGLTYPQLRALNIIKAFPGINSAELSTLGFWSRSTANLIVNNLHKKGFLLKERGNIKNSINLFVTSTGESILSYDIKNNLRNIDMLNTLKANTYENLVYINSILYKMNLLVGNDIIDIFINKTYESINNNP</sequence>
<protein>
    <submittedName>
        <fullName evidence="6">MarR family transcriptional regulator</fullName>
    </submittedName>
</protein>
<dbReference type="GO" id="GO:0003700">
    <property type="term" value="F:DNA-binding transcription factor activity"/>
    <property type="evidence" value="ECO:0007669"/>
    <property type="project" value="InterPro"/>
</dbReference>
<dbReference type="InterPro" id="IPR036388">
    <property type="entry name" value="WH-like_DNA-bd_sf"/>
</dbReference>
<dbReference type="InterPro" id="IPR036390">
    <property type="entry name" value="WH_DNA-bd_sf"/>
</dbReference>
<evidence type="ECO:0000256" key="2">
    <source>
        <dbReference type="ARBA" id="ARBA00023125"/>
    </source>
</evidence>
<dbReference type="InterPro" id="IPR000835">
    <property type="entry name" value="HTH_MarR-typ"/>
</dbReference>
<evidence type="ECO:0000256" key="1">
    <source>
        <dbReference type="ARBA" id="ARBA00023015"/>
    </source>
</evidence>
<comment type="caution">
    <text evidence="6">The sequence shown here is derived from an EMBL/GenBank/DDBJ whole genome shotgun (WGS) entry which is preliminary data.</text>
</comment>
<dbReference type="PANTHER" id="PTHR42756:SF1">
    <property type="entry name" value="TRANSCRIPTIONAL REPRESSOR OF EMRAB OPERON"/>
    <property type="match status" value="1"/>
</dbReference>
<evidence type="ECO:0000256" key="3">
    <source>
        <dbReference type="ARBA" id="ARBA00023163"/>
    </source>
</evidence>
<keyword evidence="1" id="KW-0805">Transcription regulation</keyword>
<dbReference type="InterPro" id="IPR002645">
    <property type="entry name" value="STAS_dom"/>
</dbReference>
<feature type="domain" description="STAS" evidence="4">
    <location>
        <begin position="106"/>
        <end position="230"/>
    </location>
</feature>
<dbReference type="STRING" id="1403537.Q428_06915"/>
<dbReference type="SMART" id="SM00347">
    <property type="entry name" value="HTH_MARR"/>
    <property type="match status" value="2"/>
</dbReference>
<evidence type="ECO:0000259" key="5">
    <source>
        <dbReference type="PROSITE" id="PS50995"/>
    </source>
</evidence>